<dbReference type="GO" id="GO:0042597">
    <property type="term" value="C:periplasmic space"/>
    <property type="evidence" value="ECO:0007669"/>
    <property type="project" value="UniProtKB-SubCell"/>
</dbReference>
<dbReference type="GO" id="GO:0042121">
    <property type="term" value="P:alginic acid biosynthetic process"/>
    <property type="evidence" value="ECO:0007669"/>
    <property type="project" value="UniProtKB-UniPathway"/>
</dbReference>
<comment type="pathway">
    <text evidence="2">Glycan biosynthesis; alginate biosynthesis.</text>
</comment>
<feature type="chain" id="PRO_5034963022" description="AlgX/AlgJ SGNH hydrolase-like domain-containing protein" evidence="7">
    <location>
        <begin position="26"/>
        <end position="343"/>
    </location>
</feature>
<organism evidence="9 10">
    <name type="scientific">Desulfomarina profundi</name>
    <dbReference type="NCBI Taxonomy" id="2772557"/>
    <lineage>
        <taxon>Bacteria</taxon>
        <taxon>Pseudomonadati</taxon>
        <taxon>Thermodesulfobacteriota</taxon>
        <taxon>Desulfobulbia</taxon>
        <taxon>Desulfobulbales</taxon>
        <taxon>Desulfobulbaceae</taxon>
        <taxon>Desulfomarina</taxon>
    </lineage>
</organism>
<evidence type="ECO:0000256" key="4">
    <source>
        <dbReference type="ARBA" id="ARBA00022729"/>
    </source>
</evidence>
<sequence length="343" mass="37729">MMNKMCYSLLLLAAGFIFVSTSSSATLTEVARELVAAGGNKSVVEGIDGWLFLKEELAHIAAGKFWGNGAAAATRTRKKQFADPLPAILAYNKALAAKGITLYLMPVPPKSLIYPDKLNAGLTAEAGEERVALYNEFYALLRQDDVRIIDLLPILRKERSLGKQLYCRTDSHFSPAGIELFVDAAAKEIRKSGWYDAVKKREYVQKKQGISIYGDLAGMAEMKDLYEKLEITLVTLQETGKPEKSDPQSPVILLGDSHTLVFHSGGDLHARGAGLFDLLSARLGFALDLLGVRGSGVTPARIKLYQRVKKDRGYLNGKKVLIWCFTARDFTGSGGWRKIPVER</sequence>
<evidence type="ECO:0000256" key="3">
    <source>
        <dbReference type="ARBA" id="ARBA00022679"/>
    </source>
</evidence>
<dbReference type="RefSeq" id="WP_228853911.1">
    <property type="nucleotide sequence ID" value="NZ_AP024086.1"/>
</dbReference>
<keyword evidence="5" id="KW-0574">Periplasm</keyword>
<dbReference type="UniPathway" id="UPA00286"/>
<gene>
    <name evidence="9" type="ORF">DGMP_21550</name>
</gene>
<dbReference type="Proteomes" id="UP000826725">
    <property type="component" value="Chromosome"/>
</dbReference>
<dbReference type="InterPro" id="IPR031811">
    <property type="entry name" value="ALGX/ALGJ_SGNH-like"/>
</dbReference>
<dbReference type="KEGG" id="dbk:DGMP_21550"/>
<protein>
    <recommendedName>
        <fullName evidence="8">AlgX/AlgJ SGNH hydrolase-like domain-containing protein</fullName>
    </recommendedName>
</protein>
<keyword evidence="4 7" id="KW-0732">Signal</keyword>
<evidence type="ECO:0000313" key="10">
    <source>
        <dbReference type="Proteomes" id="UP000826725"/>
    </source>
</evidence>
<keyword evidence="10" id="KW-1185">Reference proteome</keyword>
<proteinExistence type="predicted"/>
<evidence type="ECO:0000256" key="6">
    <source>
        <dbReference type="ARBA" id="ARBA00022841"/>
    </source>
</evidence>
<accession>A0A8D5JMD8</accession>
<name>A0A8D5JMD8_9BACT</name>
<evidence type="ECO:0000256" key="2">
    <source>
        <dbReference type="ARBA" id="ARBA00005182"/>
    </source>
</evidence>
<evidence type="ECO:0000313" key="9">
    <source>
        <dbReference type="EMBL" id="BCL61462.1"/>
    </source>
</evidence>
<keyword evidence="3" id="KW-0808">Transferase</keyword>
<evidence type="ECO:0000259" key="8">
    <source>
        <dbReference type="Pfam" id="PF16822"/>
    </source>
</evidence>
<keyword evidence="6" id="KW-0016">Alginate biosynthesis</keyword>
<dbReference type="EMBL" id="AP024086">
    <property type="protein sequence ID" value="BCL61462.1"/>
    <property type="molecule type" value="Genomic_DNA"/>
</dbReference>
<dbReference type="AlphaFoldDB" id="A0A8D5JMD8"/>
<dbReference type="Pfam" id="PF16822">
    <property type="entry name" value="ALGX"/>
    <property type="match status" value="1"/>
</dbReference>
<comment type="subcellular location">
    <subcellularLocation>
        <location evidence="1">Periplasm</location>
    </subcellularLocation>
</comment>
<evidence type="ECO:0000256" key="7">
    <source>
        <dbReference type="SAM" id="SignalP"/>
    </source>
</evidence>
<feature type="domain" description="AlgX/AlgJ SGNH hydrolase-like" evidence="8">
    <location>
        <begin position="43"/>
        <end position="258"/>
    </location>
</feature>
<reference evidence="9" key="1">
    <citation type="submission" date="2020-09" db="EMBL/GenBank/DDBJ databases">
        <title>Desulfogranum mesoprofundum gen. nov., sp. nov., a novel mesophilic, sulfate-reducing chemolithoautotroph isolated from a deep-sea hydrothermal vent chimney in the Suiyo Seamount.</title>
        <authorList>
            <person name="Hashimoto Y."/>
            <person name="Nakagawa S."/>
        </authorList>
    </citation>
    <scope>NUCLEOTIDE SEQUENCE</scope>
    <source>
        <strain evidence="9">KT2</strain>
    </source>
</reference>
<evidence type="ECO:0000256" key="1">
    <source>
        <dbReference type="ARBA" id="ARBA00004418"/>
    </source>
</evidence>
<evidence type="ECO:0000256" key="5">
    <source>
        <dbReference type="ARBA" id="ARBA00022764"/>
    </source>
</evidence>
<feature type="signal peptide" evidence="7">
    <location>
        <begin position="1"/>
        <end position="25"/>
    </location>
</feature>
<dbReference type="GO" id="GO:0016740">
    <property type="term" value="F:transferase activity"/>
    <property type="evidence" value="ECO:0007669"/>
    <property type="project" value="UniProtKB-KW"/>
</dbReference>